<proteinExistence type="predicted"/>
<dbReference type="InParanoid" id="A0A165CXY3"/>
<protein>
    <submittedName>
        <fullName evidence="2">Uncharacterized protein</fullName>
    </submittedName>
</protein>
<evidence type="ECO:0000313" key="3">
    <source>
        <dbReference type="Proteomes" id="UP000076842"/>
    </source>
</evidence>
<accession>A0A165CXY3</accession>
<sequence length="58" mass="6691">MFLFWTCPEEFPRELSSEPSRLAPPVKDKRHMPSGSFEAPRGWKCVLLRPHGSVHEAQ</sequence>
<evidence type="ECO:0000256" key="1">
    <source>
        <dbReference type="SAM" id="MobiDB-lite"/>
    </source>
</evidence>
<organism evidence="2 3">
    <name type="scientific">Calocera cornea HHB12733</name>
    <dbReference type="NCBI Taxonomy" id="1353952"/>
    <lineage>
        <taxon>Eukaryota</taxon>
        <taxon>Fungi</taxon>
        <taxon>Dikarya</taxon>
        <taxon>Basidiomycota</taxon>
        <taxon>Agaricomycotina</taxon>
        <taxon>Dacrymycetes</taxon>
        <taxon>Dacrymycetales</taxon>
        <taxon>Dacrymycetaceae</taxon>
        <taxon>Calocera</taxon>
    </lineage>
</organism>
<dbReference type="Proteomes" id="UP000076842">
    <property type="component" value="Unassembled WGS sequence"/>
</dbReference>
<keyword evidence="3" id="KW-1185">Reference proteome</keyword>
<name>A0A165CXY3_9BASI</name>
<evidence type="ECO:0000313" key="2">
    <source>
        <dbReference type="EMBL" id="KZT51642.1"/>
    </source>
</evidence>
<reference evidence="2 3" key="1">
    <citation type="journal article" date="2016" name="Mol. Biol. Evol.">
        <title>Comparative Genomics of Early-Diverging Mushroom-Forming Fungi Provides Insights into the Origins of Lignocellulose Decay Capabilities.</title>
        <authorList>
            <person name="Nagy L.G."/>
            <person name="Riley R."/>
            <person name="Tritt A."/>
            <person name="Adam C."/>
            <person name="Daum C."/>
            <person name="Floudas D."/>
            <person name="Sun H."/>
            <person name="Yadav J.S."/>
            <person name="Pangilinan J."/>
            <person name="Larsson K.H."/>
            <person name="Matsuura K."/>
            <person name="Barry K."/>
            <person name="Labutti K."/>
            <person name="Kuo R."/>
            <person name="Ohm R.A."/>
            <person name="Bhattacharya S.S."/>
            <person name="Shirouzu T."/>
            <person name="Yoshinaga Y."/>
            <person name="Martin F.M."/>
            <person name="Grigoriev I.V."/>
            <person name="Hibbett D.S."/>
        </authorList>
    </citation>
    <scope>NUCLEOTIDE SEQUENCE [LARGE SCALE GENOMIC DNA]</scope>
    <source>
        <strain evidence="2 3">HHB12733</strain>
    </source>
</reference>
<gene>
    <name evidence="2" type="ORF">CALCODRAFT_503287</name>
</gene>
<dbReference type="EMBL" id="KV424098">
    <property type="protein sequence ID" value="KZT51642.1"/>
    <property type="molecule type" value="Genomic_DNA"/>
</dbReference>
<feature type="region of interest" description="Disordered" evidence="1">
    <location>
        <begin position="15"/>
        <end position="37"/>
    </location>
</feature>
<dbReference type="AlphaFoldDB" id="A0A165CXY3"/>